<feature type="region of interest" description="Disordered" evidence="8">
    <location>
        <begin position="1113"/>
        <end position="1186"/>
    </location>
</feature>
<dbReference type="OrthoDB" id="292964at2759"/>
<dbReference type="Gene3D" id="3.90.70.10">
    <property type="entry name" value="Cysteine proteinases"/>
    <property type="match status" value="2"/>
</dbReference>
<dbReference type="GO" id="GO:0006508">
    <property type="term" value="P:proteolysis"/>
    <property type="evidence" value="ECO:0007669"/>
    <property type="project" value="UniProtKB-KW"/>
</dbReference>
<dbReference type="AlphaFoldDB" id="A0A177WBN6"/>
<organism evidence="10 11">
    <name type="scientific">Batrachochytrium dendrobatidis (strain JEL423)</name>
    <dbReference type="NCBI Taxonomy" id="403673"/>
    <lineage>
        <taxon>Eukaryota</taxon>
        <taxon>Fungi</taxon>
        <taxon>Fungi incertae sedis</taxon>
        <taxon>Chytridiomycota</taxon>
        <taxon>Chytridiomycota incertae sedis</taxon>
        <taxon>Chytridiomycetes</taxon>
        <taxon>Rhizophydiales</taxon>
        <taxon>Rhizophydiales incertae sedis</taxon>
        <taxon>Batrachochytrium</taxon>
    </lineage>
</organism>
<feature type="compositionally biased region" description="Basic and acidic residues" evidence="8">
    <location>
        <begin position="1140"/>
        <end position="1154"/>
    </location>
</feature>
<proteinExistence type="inferred from homology"/>
<dbReference type="EMBL" id="DS022300">
    <property type="protein sequence ID" value="OAJ37517.1"/>
    <property type="molecule type" value="Genomic_DNA"/>
</dbReference>
<dbReference type="PROSITE" id="PS00972">
    <property type="entry name" value="USP_1"/>
    <property type="match status" value="1"/>
</dbReference>
<evidence type="ECO:0000256" key="2">
    <source>
        <dbReference type="ARBA" id="ARBA00009085"/>
    </source>
</evidence>
<feature type="compositionally biased region" description="Low complexity" evidence="8">
    <location>
        <begin position="1165"/>
        <end position="1177"/>
    </location>
</feature>
<reference evidence="10 11" key="2">
    <citation type="submission" date="2016-05" db="EMBL/GenBank/DDBJ databases">
        <title>Lineage-specific infection strategies underlie the spectrum of fungal disease in amphibians.</title>
        <authorList>
            <person name="Cuomo C.A."/>
            <person name="Farrer R.A."/>
            <person name="James T."/>
            <person name="Longcore J."/>
            <person name="Birren B."/>
        </authorList>
    </citation>
    <scope>NUCLEOTIDE SEQUENCE [LARGE SCALE GENOMIC DNA]</scope>
    <source>
        <strain evidence="10 11">JEL423</strain>
    </source>
</reference>
<evidence type="ECO:0000256" key="8">
    <source>
        <dbReference type="SAM" id="MobiDB-lite"/>
    </source>
</evidence>
<comment type="catalytic activity">
    <reaction evidence="1">
        <text>Thiol-dependent hydrolysis of ester, thioester, amide, peptide and isopeptide bonds formed by the C-terminal Gly of ubiquitin (a 76-residue protein attached to proteins as an intracellular targeting signal).</text>
        <dbReference type="EC" id="3.4.19.12"/>
    </reaction>
</comment>
<evidence type="ECO:0000313" key="11">
    <source>
        <dbReference type="Proteomes" id="UP000077115"/>
    </source>
</evidence>
<keyword evidence="6" id="KW-0378">Hydrolase</keyword>
<evidence type="ECO:0000259" key="9">
    <source>
        <dbReference type="PROSITE" id="PS50235"/>
    </source>
</evidence>
<dbReference type="STRING" id="403673.A0A177WBN6"/>
<dbReference type="InterPro" id="IPR018200">
    <property type="entry name" value="USP_CS"/>
</dbReference>
<evidence type="ECO:0000256" key="5">
    <source>
        <dbReference type="ARBA" id="ARBA00022786"/>
    </source>
</evidence>
<dbReference type="InterPro" id="IPR001394">
    <property type="entry name" value="Peptidase_C19_UCH"/>
</dbReference>
<feature type="region of interest" description="Disordered" evidence="8">
    <location>
        <begin position="1045"/>
        <end position="1083"/>
    </location>
</feature>
<dbReference type="InterPro" id="IPR028889">
    <property type="entry name" value="USP"/>
</dbReference>
<protein>
    <recommendedName>
        <fullName evidence="3">ubiquitinyl hydrolase 1</fullName>
        <ecNumber evidence="3">3.4.19.12</ecNumber>
    </recommendedName>
</protein>
<evidence type="ECO:0000256" key="3">
    <source>
        <dbReference type="ARBA" id="ARBA00012759"/>
    </source>
</evidence>
<accession>A0A177WBN6</accession>
<dbReference type="PANTHER" id="PTHR21646:SF24">
    <property type="entry name" value="UBIQUITIN CARBOXYL-TERMINAL HYDROLASE"/>
    <property type="match status" value="1"/>
</dbReference>
<evidence type="ECO:0000313" key="10">
    <source>
        <dbReference type="EMBL" id="OAJ37517.1"/>
    </source>
</evidence>
<dbReference type="InterPro" id="IPR038765">
    <property type="entry name" value="Papain-like_cys_pep_sf"/>
</dbReference>
<dbReference type="PANTHER" id="PTHR21646">
    <property type="entry name" value="UBIQUITIN CARBOXYL-TERMINAL HYDROLASE"/>
    <property type="match status" value="1"/>
</dbReference>
<dbReference type="eggNOG" id="KOG1868">
    <property type="taxonomic scope" value="Eukaryota"/>
</dbReference>
<feature type="domain" description="USP" evidence="9">
    <location>
        <begin position="159"/>
        <end position="1047"/>
    </location>
</feature>
<feature type="compositionally biased region" description="Basic and acidic residues" evidence="8">
    <location>
        <begin position="1046"/>
        <end position="1061"/>
    </location>
</feature>
<dbReference type="Pfam" id="PF00443">
    <property type="entry name" value="UCH"/>
    <property type="match status" value="1"/>
</dbReference>
<dbReference type="VEuPathDB" id="FungiDB:BDEG_21530"/>
<evidence type="ECO:0000256" key="7">
    <source>
        <dbReference type="ARBA" id="ARBA00022807"/>
    </source>
</evidence>
<keyword evidence="4" id="KW-0645">Protease</keyword>
<name>A0A177WBN6_BATDL</name>
<dbReference type="InterPro" id="IPR050185">
    <property type="entry name" value="Ub_carboxyl-term_hydrolase"/>
</dbReference>
<comment type="similarity">
    <text evidence="2">Belongs to the peptidase C19 family.</text>
</comment>
<gene>
    <name evidence="10" type="ORF">BDEG_21530</name>
</gene>
<sequence length="1269" mass="141230">MSLPNALSFDKLSNRTSGIVVSDAISTTSDDPPFHKDISVINSSSTAQNSSAYTDHGLESCQIASMPETTVSIDSNPISTMLNDSTLVHAESLYTEQHVSSDATSLAVPSSILSTVPFEVHRTTITPKSDENTSTTLVNSHINNSYSRNHLIDQPFGTTGLQNLGNTCFMNSALQCLSNTVPLTHYFLFGSWKNEVNSNNPLGMNGRIPKVYANLIHQLWRDDQERPRSFSPREFKHTIGELNPTFQGYGQQDSHELLQSLLDGLHEDLNRIINKEYVEDPEMKDMSEDEFAKVSWNAYCKRNDSIIVDLFQAQLKNRTICQICSNVSVKFDPYMYLQVPIPEPKVVLLEIIALSYIFPGPHTQSQRPKTITVTVPKNSTVKDLKLHTAKQLGWSQLAQTDPAFSMVADIFQCKFYKVFLDDASVQDFGSNDAIWLFELSTPVSDFCYTSELETKGPIIQAKTLLHTASSQSTDLGTKSCSYPSNKNFGNPFAIALPSKIVFDKPIDAKLVQKEIGRILYRHATASLGRYSKHPLFRRVTSVNTLSAPAQASVSSSMNTTNETHVSSSNQSFASQTEMKHLHDYSADTLNVNDHLEMDAELTETLASLEAESTPEIKDRASFSIGSDGLTAADFSGQFNHDASNMSIHDLGYEWEPIPNLFKIWISQDESRNSYGSLYSFGNNSSFKPVLVYPMQDADLIQDTKHNKAATTPVPTSLDVDMSTVSIDAAGVDSAETQTHNASSVNESMSSVASSGISSLFSESLLLNDSVPQKSDADPTFDKLESMHDALDDVSITPQLPTYIESTQHSQSDPTESASACHLIQQFEFSSKTEIHLEFTNINATYLFEEQGLTDSFKHQYMNTPKYSTSAFAPLVDEYSAHSDKKLENNIKSDLYSCLKEFSREEILDGDDTMYCSKCMEHRPIRKKLDIYSSPDILVIHLKRFANTGRGGARRTKLDCMVDAPLEGLDMSQVLACESLLDTDAHLYDLYAVSNHFGGLGGGHYTAFVKNPLNEAAYLLFYTRRARKQKDLLSCIYNANKLLQQQEQHEHEGKRRQQEQLKSDPYGPIQSTHNTSYQAAMARSSTGSLKHLHGYMADGAPKVLAHKGHKTFNLNAEAPDPLSFTKKTEQEDSHSSFTENEPNHMEEDDHHHDELMELPGSYPITSSRSSEYLLSPSEGNHQHDESTESGMFCIDNITPQFVQQQQFQLEEKSNSSCIPTLNKVGFEFGASANMTNNGSYDSVDDQGCHPVTYADENKDFQPPNEIADKD</sequence>
<dbReference type="PROSITE" id="PS50235">
    <property type="entry name" value="USP_3"/>
    <property type="match status" value="1"/>
</dbReference>
<evidence type="ECO:0000256" key="6">
    <source>
        <dbReference type="ARBA" id="ARBA00022801"/>
    </source>
</evidence>
<dbReference type="PROSITE" id="PS00973">
    <property type="entry name" value="USP_2"/>
    <property type="match status" value="1"/>
</dbReference>
<dbReference type="Proteomes" id="UP000077115">
    <property type="component" value="Unassembled WGS sequence"/>
</dbReference>
<dbReference type="GO" id="GO:0016579">
    <property type="term" value="P:protein deubiquitination"/>
    <property type="evidence" value="ECO:0007669"/>
    <property type="project" value="InterPro"/>
</dbReference>
<evidence type="ECO:0000256" key="1">
    <source>
        <dbReference type="ARBA" id="ARBA00000707"/>
    </source>
</evidence>
<keyword evidence="5" id="KW-0833">Ubl conjugation pathway</keyword>
<feature type="compositionally biased region" description="Polar residues" evidence="8">
    <location>
        <begin position="1068"/>
        <end position="1083"/>
    </location>
</feature>
<dbReference type="SUPFAM" id="SSF54001">
    <property type="entry name" value="Cysteine proteinases"/>
    <property type="match status" value="1"/>
</dbReference>
<reference evidence="10 11" key="1">
    <citation type="submission" date="2006-10" db="EMBL/GenBank/DDBJ databases">
        <title>The Genome Sequence of Batrachochytrium dendrobatidis JEL423.</title>
        <authorList>
            <consortium name="The Broad Institute Genome Sequencing Platform"/>
            <person name="Birren B."/>
            <person name="Lander E."/>
            <person name="Galagan J."/>
            <person name="Cuomo C."/>
            <person name="Devon K."/>
            <person name="Jaffe D."/>
            <person name="Butler J."/>
            <person name="Alvarez P."/>
            <person name="Gnerre S."/>
            <person name="Grabherr M."/>
            <person name="Kleber M."/>
            <person name="Mauceli E."/>
            <person name="Brockman W."/>
            <person name="Young S."/>
            <person name="LaButti K."/>
            <person name="Sykes S."/>
            <person name="DeCaprio D."/>
            <person name="Crawford M."/>
            <person name="Koehrsen M."/>
            <person name="Engels R."/>
            <person name="Montgomery P."/>
            <person name="Pearson M."/>
            <person name="Howarth C."/>
            <person name="Larson L."/>
            <person name="White J."/>
            <person name="O'Leary S."/>
            <person name="Kodira C."/>
            <person name="Zeng Q."/>
            <person name="Yandava C."/>
            <person name="Alvarado L."/>
            <person name="Longcore J."/>
            <person name="James T."/>
        </authorList>
    </citation>
    <scope>NUCLEOTIDE SEQUENCE [LARGE SCALE GENOMIC DNA]</scope>
    <source>
        <strain evidence="10 11">JEL423</strain>
    </source>
</reference>
<keyword evidence="7" id="KW-0788">Thiol protease</keyword>
<dbReference type="EC" id="3.4.19.12" evidence="3"/>
<dbReference type="GO" id="GO:0004843">
    <property type="term" value="F:cysteine-type deubiquitinase activity"/>
    <property type="evidence" value="ECO:0007669"/>
    <property type="project" value="UniProtKB-EC"/>
</dbReference>
<evidence type="ECO:0000256" key="4">
    <source>
        <dbReference type="ARBA" id="ARBA00022670"/>
    </source>
</evidence>